<evidence type="ECO:0000313" key="7">
    <source>
        <dbReference type="Proteomes" id="UP001223501"/>
    </source>
</evidence>
<dbReference type="InterPro" id="IPR000055">
    <property type="entry name" value="Restrct_endonuc_typeI_TRD"/>
</dbReference>
<dbReference type="RefSeq" id="WP_284583777.1">
    <property type="nucleotide sequence ID" value="NZ_CP106831.1"/>
</dbReference>
<dbReference type="Gene3D" id="3.90.220.20">
    <property type="entry name" value="DNA methylase specificity domains"/>
    <property type="match status" value="2"/>
</dbReference>
<dbReference type="Pfam" id="PF01420">
    <property type="entry name" value="Methylase_S"/>
    <property type="match status" value="2"/>
</dbReference>
<dbReference type="CDD" id="cd17279">
    <property type="entry name" value="RMtype1_S_BmuCF2ORF3362P_TRD1-CR1_like"/>
    <property type="match status" value="1"/>
</dbReference>
<proteinExistence type="inferred from homology"/>
<evidence type="ECO:0000256" key="4">
    <source>
        <dbReference type="SAM" id="Coils"/>
    </source>
</evidence>
<keyword evidence="6" id="KW-0540">Nuclease</keyword>
<keyword evidence="6" id="KW-0255">Endonuclease</keyword>
<keyword evidence="6" id="KW-0378">Hydrolase</keyword>
<feature type="domain" description="Type I restriction modification DNA specificity" evidence="5">
    <location>
        <begin position="232"/>
        <end position="407"/>
    </location>
</feature>
<dbReference type="PANTHER" id="PTHR30408:SF12">
    <property type="entry name" value="TYPE I RESTRICTION ENZYME MJAVIII SPECIFICITY SUBUNIT"/>
    <property type="match status" value="1"/>
</dbReference>
<evidence type="ECO:0000256" key="1">
    <source>
        <dbReference type="ARBA" id="ARBA00010923"/>
    </source>
</evidence>
<evidence type="ECO:0000256" key="2">
    <source>
        <dbReference type="ARBA" id="ARBA00022747"/>
    </source>
</evidence>
<gene>
    <name evidence="6" type="ORF">OBA43_02245</name>
</gene>
<reference evidence="6 7" key="1">
    <citation type="submission" date="2022-09" db="EMBL/GenBank/DDBJ databases">
        <title>Whole genome sequencing analysis of tet(X)-positive Empedobacter falsenii YWS9-3.</title>
        <authorList>
            <person name="Chen C."/>
            <person name="Lv Y.-L."/>
        </authorList>
    </citation>
    <scope>NUCLEOTIDE SEQUENCE [LARGE SCALE GENOMIC DNA]</scope>
    <source>
        <strain evidence="6 7">YWS9-3_T</strain>
    </source>
</reference>
<name>A0ABY8VC13_9FLAO</name>
<evidence type="ECO:0000313" key="6">
    <source>
        <dbReference type="EMBL" id="WIH97779.1"/>
    </source>
</evidence>
<feature type="domain" description="Type I restriction modification DNA specificity" evidence="5">
    <location>
        <begin position="20"/>
        <end position="196"/>
    </location>
</feature>
<dbReference type="Proteomes" id="UP001223501">
    <property type="component" value="Chromosome"/>
</dbReference>
<protein>
    <submittedName>
        <fullName evidence="6">Restriction endonuclease subunit S</fullName>
        <ecNumber evidence="6">3.1.21.-</ecNumber>
    </submittedName>
</protein>
<keyword evidence="7" id="KW-1185">Reference proteome</keyword>
<dbReference type="InterPro" id="IPR052021">
    <property type="entry name" value="Type-I_RS_S_subunit"/>
</dbReference>
<dbReference type="GO" id="GO:0004519">
    <property type="term" value="F:endonuclease activity"/>
    <property type="evidence" value="ECO:0007669"/>
    <property type="project" value="UniProtKB-KW"/>
</dbReference>
<dbReference type="GO" id="GO:0016787">
    <property type="term" value="F:hydrolase activity"/>
    <property type="evidence" value="ECO:0007669"/>
    <property type="project" value="UniProtKB-KW"/>
</dbReference>
<dbReference type="SUPFAM" id="SSF116734">
    <property type="entry name" value="DNA methylase specificity domain"/>
    <property type="match status" value="2"/>
</dbReference>
<keyword evidence="4" id="KW-0175">Coiled coil</keyword>
<organism evidence="6 7">
    <name type="scientific">Empedobacter falsenii</name>
    <dbReference type="NCBI Taxonomy" id="343874"/>
    <lineage>
        <taxon>Bacteria</taxon>
        <taxon>Pseudomonadati</taxon>
        <taxon>Bacteroidota</taxon>
        <taxon>Flavobacteriia</taxon>
        <taxon>Flavobacteriales</taxon>
        <taxon>Weeksellaceae</taxon>
        <taxon>Empedobacter</taxon>
    </lineage>
</organism>
<feature type="coiled-coil region" evidence="4">
    <location>
        <begin position="176"/>
        <end position="207"/>
    </location>
</feature>
<dbReference type="EC" id="3.1.21.-" evidence="6"/>
<keyword evidence="2" id="KW-0680">Restriction system</keyword>
<dbReference type="InterPro" id="IPR044946">
    <property type="entry name" value="Restrct_endonuc_typeI_TRD_sf"/>
</dbReference>
<sequence length="428" mass="48671">MIQIYEQYKDSGIDWIGQIPEHWEIKRFKYLFNEINERSIDGNEELLSVSQYTGVTKKSDKIDDGDLLTNASTLEGYKKVRKHQLVSNIMLAWNGSLAFSEYNGITSPAYCIYELKHDDVYKYFHYLFKTDFYKSEFKRNSSGVIESRLRLYTDDFFSIWSVLPPIHEQHSIAKFLDEKTAKIDALVQTKEQQIEKLKELRQAKIHQVVTKGLDANAPTKDSGVEWIGEIPAHWEVKRLKNLFQIVNGATPSSAILSYWGGDITWVTPKDVNNIKYISESERNISISGYKSCGTSLIPKGSIILTTRAPIGKVVIANKELCTNQGCKSLVKINNQNNEFIYSVLDISSKVLNSLGTGTTFMELSNVALKNFQLPIPPIQEQEQIVAYLDEVTGKIDQAIAQKQEQITKLKEYKQSLINDVVTGKVKVC</sequence>
<dbReference type="EMBL" id="CP106831">
    <property type="protein sequence ID" value="WIH97779.1"/>
    <property type="molecule type" value="Genomic_DNA"/>
</dbReference>
<dbReference type="PANTHER" id="PTHR30408">
    <property type="entry name" value="TYPE-1 RESTRICTION ENZYME ECOKI SPECIFICITY PROTEIN"/>
    <property type="match status" value="1"/>
</dbReference>
<accession>A0ABY8VC13</accession>
<evidence type="ECO:0000256" key="3">
    <source>
        <dbReference type="ARBA" id="ARBA00023125"/>
    </source>
</evidence>
<evidence type="ECO:0000259" key="5">
    <source>
        <dbReference type="Pfam" id="PF01420"/>
    </source>
</evidence>
<comment type="similarity">
    <text evidence="1">Belongs to the type-I restriction system S methylase family.</text>
</comment>
<keyword evidence="3" id="KW-0238">DNA-binding</keyword>
<dbReference type="Gene3D" id="1.10.287.1120">
    <property type="entry name" value="Bipartite methylase S protein"/>
    <property type="match status" value="1"/>
</dbReference>